<dbReference type="InterPro" id="IPR005152">
    <property type="entry name" value="Lipase_secreted"/>
</dbReference>
<dbReference type="GO" id="GO:0016042">
    <property type="term" value="P:lipid catabolic process"/>
    <property type="evidence" value="ECO:0007669"/>
    <property type="project" value="InterPro"/>
</dbReference>
<dbReference type="InterPro" id="IPR029058">
    <property type="entry name" value="AB_hydrolase_fold"/>
</dbReference>
<dbReference type="PANTHER" id="PTHR34853">
    <property type="match status" value="1"/>
</dbReference>
<evidence type="ECO:0000313" key="1">
    <source>
        <dbReference type="EMBL" id="OBI75793.1"/>
    </source>
</evidence>
<reference evidence="1 2" key="1">
    <citation type="submission" date="2016-06" db="EMBL/GenBank/DDBJ databases">
        <authorList>
            <person name="Kjaerup R.B."/>
            <person name="Dalgaard T.S."/>
            <person name="Juul-Madsen H.R."/>
        </authorList>
    </citation>
    <scope>NUCLEOTIDE SEQUENCE [LARGE SCALE GENOMIC DNA]</scope>
    <source>
        <strain evidence="1 2">1081914.2</strain>
    </source>
</reference>
<sequence>MAGAAHLTASADESQYTEFYTIPDPLPDGVPGDLIRSEPSRLVLEPSGQLGAYVASGTRIMYRSNDNRGAPIAVTGTYYEPDNPWPGVGPRPLIAYGPNLPGLGDQCAPSRLANQGIHYGGGTDITMWYEEGFIATMVARGFAIVVTDYDGVGTGLPSPAFMRLPQGYALLDAARAAMRLPETSLDPHGPVAFWGYGQGGGASASAVELAPGYAPELHVVGAWAGAPATDPVLIPPFADGGLLEGGLGYLVNGVLAAYPELRPGLMETLTPRGAQLVDQTRLECFGQTVIRYEFRHSQPYFNTDYLEMLETDPLKTVFAAQRVGTLKPAAPVFIDINRYDPLIPWSAAHQTALDWCAKGADVQFWTNEEPPIFNKLAINDLLTYFVDGERGMQWVADRFNGIPTTPNCGEI</sequence>
<organism evidence="1 2">
    <name type="scientific">Mycobacterium asiaticum</name>
    <dbReference type="NCBI Taxonomy" id="1790"/>
    <lineage>
        <taxon>Bacteria</taxon>
        <taxon>Bacillati</taxon>
        <taxon>Actinomycetota</taxon>
        <taxon>Actinomycetes</taxon>
        <taxon>Mycobacteriales</taxon>
        <taxon>Mycobacteriaceae</taxon>
        <taxon>Mycobacterium</taxon>
    </lineage>
</organism>
<dbReference type="Gene3D" id="1.10.260.130">
    <property type="match status" value="1"/>
</dbReference>
<name>A0A1A3BN98_MYCAS</name>
<dbReference type="EMBL" id="LZKQ01000289">
    <property type="protein sequence ID" value="OBI75793.1"/>
    <property type="molecule type" value="Genomic_DNA"/>
</dbReference>
<dbReference type="SUPFAM" id="SSF53474">
    <property type="entry name" value="alpha/beta-Hydrolases"/>
    <property type="match status" value="1"/>
</dbReference>
<evidence type="ECO:0000313" key="2">
    <source>
        <dbReference type="Proteomes" id="UP000093795"/>
    </source>
</evidence>
<dbReference type="AlphaFoldDB" id="A0A1A3BN98"/>
<dbReference type="Proteomes" id="UP000093795">
    <property type="component" value="Unassembled WGS sequence"/>
</dbReference>
<dbReference type="Pfam" id="PF03583">
    <property type="entry name" value="LIP"/>
    <property type="match status" value="1"/>
</dbReference>
<comment type="caution">
    <text evidence="1">The sequence shown here is derived from an EMBL/GenBank/DDBJ whole genome shotgun (WGS) entry which is preliminary data.</text>
</comment>
<gene>
    <name evidence="1" type="ORF">A9X01_04470</name>
</gene>
<dbReference type="PANTHER" id="PTHR34853:SF1">
    <property type="entry name" value="LIPASE 5"/>
    <property type="match status" value="1"/>
</dbReference>
<dbReference type="Gene3D" id="3.40.50.1820">
    <property type="entry name" value="alpha/beta hydrolase"/>
    <property type="match status" value="1"/>
</dbReference>
<dbReference type="GO" id="GO:0004806">
    <property type="term" value="F:triacylglycerol lipase activity"/>
    <property type="evidence" value="ECO:0007669"/>
    <property type="project" value="InterPro"/>
</dbReference>
<protein>
    <submittedName>
        <fullName evidence="1">Triacylglycerol lipase</fullName>
    </submittedName>
</protein>
<dbReference type="PIRSF" id="PIRSF029171">
    <property type="entry name" value="Esterase_LipA"/>
    <property type="match status" value="1"/>
</dbReference>
<accession>A0A1A3BN98</accession>
<proteinExistence type="predicted"/>